<evidence type="ECO:0000256" key="5">
    <source>
        <dbReference type="ARBA" id="ARBA00022777"/>
    </source>
</evidence>
<feature type="domain" description="RIO-type" evidence="9">
    <location>
        <begin position="95"/>
        <end position="188"/>
    </location>
</feature>
<keyword evidence="11" id="KW-1185">Reference proteome</keyword>
<dbReference type="GO" id="GO:0004674">
    <property type="term" value="F:protein serine/threonine kinase activity"/>
    <property type="evidence" value="ECO:0007669"/>
    <property type="project" value="UniProtKB-KW"/>
</dbReference>
<organism evidence="10 11">
    <name type="scientific">Halobacterium jilantaiense</name>
    <dbReference type="NCBI Taxonomy" id="355548"/>
    <lineage>
        <taxon>Archaea</taxon>
        <taxon>Methanobacteriati</taxon>
        <taxon>Methanobacteriota</taxon>
        <taxon>Stenosarchaea group</taxon>
        <taxon>Halobacteria</taxon>
        <taxon>Halobacteriales</taxon>
        <taxon>Halobacteriaceae</taxon>
        <taxon>Halobacterium</taxon>
    </lineage>
</organism>
<accession>A0A1I0N770</accession>
<dbReference type="InterPro" id="IPR018934">
    <property type="entry name" value="RIO_dom"/>
</dbReference>
<sequence>MSIRRLARGTVPWDSLEAVARELGERYDQDTVRVSFMDADNWLSTPCVVNDRWFVKVVTGQNALVHALFTGARNLGVFSSGTEGFFEAFDGPVEMAEHELDATRKLRDLGVNAPEPIEAFEVDGLGVLVLDYIPEFAPLDELPAEEVAEHASALFESLSVMHANDVTHGDLRAENVLVSGGDLYFIDATNVDGDGIADARAYDLACALAALEPLVGAQTTVRPALEHYSVDDDAHDVDGPADALLRAQDFLGFVQMRPDHSFDAAALAGQIEQAATDAEDATR</sequence>
<evidence type="ECO:0000256" key="3">
    <source>
        <dbReference type="ARBA" id="ARBA00022679"/>
    </source>
</evidence>
<gene>
    <name evidence="10" type="ORF">SAMN04487945_0649</name>
</gene>
<keyword evidence="5" id="KW-0418">Kinase</keyword>
<dbReference type="GO" id="GO:0005524">
    <property type="term" value="F:ATP binding"/>
    <property type="evidence" value="ECO:0007669"/>
    <property type="project" value="UniProtKB-KW"/>
</dbReference>
<dbReference type="PROSITE" id="PS00109">
    <property type="entry name" value="PROTEIN_KINASE_TYR"/>
    <property type="match status" value="1"/>
</dbReference>
<evidence type="ECO:0000256" key="6">
    <source>
        <dbReference type="ARBA" id="ARBA00022840"/>
    </source>
</evidence>
<dbReference type="OrthoDB" id="192798at2157"/>
<evidence type="ECO:0000313" key="11">
    <source>
        <dbReference type="Proteomes" id="UP000198518"/>
    </source>
</evidence>
<proteinExistence type="predicted"/>
<evidence type="ECO:0000256" key="2">
    <source>
        <dbReference type="ARBA" id="ARBA00022527"/>
    </source>
</evidence>
<evidence type="ECO:0000256" key="7">
    <source>
        <dbReference type="ARBA" id="ARBA00047899"/>
    </source>
</evidence>
<keyword evidence="3" id="KW-0808">Transferase</keyword>
<comment type="catalytic activity">
    <reaction evidence="8">
        <text>L-seryl-[protein] + ATP = O-phospho-L-seryl-[protein] + ADP + H(+)</text>
        <dbReference type="Rhea" id="RHEA:17989"/>
        <dbReference type="Rhea" id="RHEA-COMP:9863"/>
        <dbReference type="Rhea" id="RHEA-COMP:11604"/>
        <dbReference type="ChEBI" id="CHEBI:15378"/>
        <dbReference type="ChEBI" id="CHEBI:29999"/>
        <dbReference type="ChEBI" id="CHEBI:30616"/>
        <dbReference type="ChEBI" id="CHEBI:83421"/>
        <dbReference type="ChEBI" id="CHEBI:456216"/>
        <dbReference type="EC" id="2.7.11.1"/>
    </reaction>
</comment>
<keyword evidence="4" id="KW-0547">Nucleotide-binding</keyword>
<dbReference type="Pfam" id="PF01163">
    <property type="entry name" value="RIO1"/>
    <property type="match status" value="1"/>
</dbReference>
<comment type="catalytic activity">
    <reaction evidence="7">
        <text>L-threonyl-[protein] + ATP = O-phospho-L-threonyl-[protein] + ADP + H(+)</text>
        <dbReference type="Rhea" id="RHEA:46608"/>
        <dbReference type="Rhea" id="RHEA-COMP:11060"/>
        <dbReference type="Rhea" id="RHEA-COMP:11605"/>
        <dbReference type="ChEBI" id="CHEBI:15378"/>
        <dbReference type="ChEBI" id="CHEBI:30013"/>
        <dbReference type="ChEBI" id="CHEBI:30616"/>
        <dbReference type="ChEBI" id="CHEBI:61977"/>
        <dbReference type="ChEBI" id="CHEBI:456216"/>
        <dbReference type="EC" id="2.7.11.1"/>
    </reaction>
</comment>
<name>A0A1I0N770_9EURY</name>
<evidence type="ECO:0000259" key="9">
    <source>
        <dbReference type="Pfam" id="PF01163"/>
    </source>
</evidence>
<dbReference type="InterPro" id="IPR011009">
    <property type="entry name" value="Kinase-like_dom_sf"/>
</dbReference>
<keyword evidence="2" id="KW-0723">Serine/threonine-protein kinase</keyword>
<dbReference type="AlphaFoldDB" id="A0A1I0N770"/>
<dbReference type="STRING" id="355548.SAMN04487945_0649"/>
<reference evidence="10 11" key="1">
    <citation type="submission" date="2016-10" db="EMBL/GenBank/DDBJ databases">
        <authorList>
            <person name="de Groot N.N."/>
        </authorList>
    </citation>
    <scope>NUCLEOTIDE SEQUENCE [LARGE SCALE GENOMIC DNA]</scope>
    <source>
        <strain evidence="10 11">CGMCC 1.5337</strain>
    </source>
</reference>
<dbReference type="SUPFAM" id="SSF56112">
    <property type="entry name" value="Protein kinase-like (PK-like)"/>
    <property type="match status" value="1"/>
</dbReference>
<dbReference type="RefSeq" id="WP_089667954.1">
    <property type="nucleotide sequence ID" value="NZ_FOJA01000001.1"/>
</dbReference>
<dbReference type="Gene3D" id="1.10.510.10">
    <property type="entry name" value="Transferase(Phosphotransferase) domain 1"/>
    <property type="match status" value="1"/>
</dbReference>
<keyword evidence="6" id="KW-0067">ATP-binding</keyword>
<protein>
    <recommendedName>
        <fullName evidence="1">non-specific serine/threonine protein kinase</fullName>
        <ecNumber evidence="1">2.7.11.1</ecNumber>
    </recommendedName>
</protein>
<evidence type="ECO:0000313" key="10">
    <source>
        <dbReference type="EMBL" id="SEV96863.1"/>
    </source>
</evidence>
<dbReference type="EC" id="2.7.11.1" evidence="1"/>
<evidence type="ECO:0000256" key="4">
    <source>
        <dbReference type="ARBA" id="ARBA00022741"/>
    </source>
</evidence>
<evidence type="ECO:0000256" key="8">
    <source>
        <dbReference type="ARBA" id="ARBA00048679"/>
    </source>
</evidence>
<evidence type="ECO:0000256" key="1">
    <source>
        <dbReference type="ARBA" id="ARBA00012513"/>
    </source>
</evidence>
<dbReference type="InterPro" id="IPR008266">
    <property type="entry name" value="Tyr_kinase_AS"/>
</dbReference>
<dbReference type="EMBL" id="FOJA01000001">
    <property type="protein sequence ID" value="SEV96863.1"/>
    <property type="molecule type" value="Genomic_DNA"/>
</dbReference>
<dbReference type="Proteomes" id="UP000198518">
    <property type="component" value="Unassembled WGS sequence"/>
</dbReference>